<name>A0A5B0WFH7_9GAMM</name>
<feature type="transmembrane region" description="Helical" evidence="10">
    <location>
        <begin position="391"/>
        <end position="410"/>
    </location>
</feature>
<organism evidence="11 14">
    <name type="scientific">Photorhabdus heterorhabditis</name>
    <dbReference type="NCBI Taxonomy" id="880156"/>
    <lineage>
        <taxon>Bacteria</taxon>
        <taxon>Pseudomonadati</taxon>
        <taxon>Pseudomonadota</taxon>
        <taxon>Gammaproteobacteria</taxon>
        <taxon>Enterobacterales</taxon>
        <taxon>Morganellaceae</taxon>
        <taxon>Photorhabdus</taxon>
    </lineage>
</organism>
<comment type="subcellular location">
    <subcellularLocation>
        <location evidence="1 10">Cell inner membrane</location>
        <topology evidence="1 10">Multi-pass membrane protein</topology>
    </subcellularLocation>
</comment>
<comment type="similarity">
    <text evidence="2 10">Belongs to the amino acid/polyamine transporter 2 family. Mtr/TnaB/TyrP permease subfamily.</text>
</comment>
<dbReference type="Proteomes" id="UP000037727">
    <property type="component" value="Unassembled WGS sequence"/>
</dbReference>
<evidence type="ECO:0000256" key="7">
    <source>
        <dbReference type="ARBA" id="ARBA00022970"/>
    </source>
</evidence>
<dbReference type="Proteomes" id="UP000322184">
    <property type="component" value="Unassembled WGS sequence"/>
</dbReference>
<dbReference type="InterPro" id="IPR013059">
    <property type="entry name" value="Trp_tyr_transpt"/>
</dbReference>
<dbReference type="PANTHER" id="PTHR46997:SF1">
    <property type="entry name" value="LOW AFFINITY TRYPTOPHAN PERMEASE-RELATED"/>
    <property type="match status" value="1"/>
</dbReference>
<evidence type="ECO:0000256" key="10">
    <source>
        <dbReference type="RuleBase" id="RU367149"/>
    </source>
</evidence>
<dbReference type="Pfam" id="PF03222">
    <property type="entry name" value="Trp_Tyr_perm"/>
    <property type="match status" value="1"/>
</dbReference>
<evidence type="ECO:0000256" key="5">
    <source>
        <dbReference type="ARBA" id="ARBA00022519"/>
    </source>
</evidence>
<dbReference type="Gene3D" id="1.20.1740.10">
    <property type="entry name" value="Amino acid/polyamine transporter I"/>
    <property type="match status" value="1"/>
</dbReference>
<dbReference type="PANTHER" id="PTHR46997">
    <property type="entry name" value="LOW AFFINITY TRYPTOPHAN PERMEASE-RELATED"/>
    <property type="match status" value="1"/>
</dbReference>
<dbReference type="EMBL" id="VTUW01000030">
    <property type="protein sequence ID" value="KAA1185278.1"/>
    <property type="molecule type" value="Genomic_DNA"/>
</dbReference>
<feature type="transmembrane region" description="Helical" evidence="10">
    <location>
        <begin position="96"/>
        <end position="119"/>
    </location>
</feature>
<accession>A0A5B0WFH7</accession>
<feature type="transmembrane region" description="Helical" evidence="10">
    <location>
        <begin position="125"/>
        <end position="144"/>
    </location>
</feature>
<evidence type="ECO:0000256" key="8">
    <source>
        <dbReference type="ARBA" id="ARBA00022989"/>
    </source>
</evidence>
<comment type="function">
    <text evidence="10">Involved in transporting aromatic amino acids across the cytoplasmic membrane.</text>
</comment>
<dbReference type="PRINTS" id="PR00166">
    <property type="entry name" value="AROAAPRMEASE"/>
</dbReference>
<feature type="transmembrane region" description="Helical" evidence="10">
    <location>
        <begin position="326"/>
        <end position="343"/>
    </location>
</feature>
<feature type="transmembrane region" description="Helical" evidence="10">
    <location>
        <begin position="39"/>
        <end position="58"/>
    </location>
</feature>
<keyword evidence="8 10" id="KW-1133">Transmembrane helix</keyword>
<keyword evidence="6 10" id="KW-0812">Transmembrane</keyword>
<evidence type="ECO:0000313" key="13">
    <source>
        <dbReference type="Proteomes" id="UP000037727"/>
    </source>
</evidence>
<dbReference type="GO" id="GO:0015173">
    <property type="term" value="F:aromatic amino acid transmembrane transporter activity"/>
    <property type="evidence" value="ECO:0007669"/>
    <property type="project" value="UniProtKB-UniRule"/>
</dbReference>
<evidence type="ECO:0000256" key="4">
    <source>
        <dbReference type="ARBA" id="ARBA00022475"/>
    </source>
</evidence>
<evidence type="ECO:0000256" key="3">
    <source>
        <dbReference type="ARBA" id="ARBA00022448"/>
    </source>
</evidence>
<dbReference type="EMBL" id="LJCS01000054">
    <property type="protein sequence ID" value="KOY61002.1"/>
    <property type="molecule type" value="Genomic_DNA"/>
</dbReference>
<keyword evidence="3 10" id="KW-0813">Transport</keyword>
<gene>
    <name evidence="12" type="ORF">AM629_16165</name>
    <name evidence="11" type="ORF">F0L16_15060</name>
</gene>
<evidence type="ECO:0000256" key="9">
    <source>
        <dbReference type="ARBA" id="ARBA00023136"/>
    </source>
</evidence>
<dbReference type="GO" id="GO:0003333">
    <property type="term" value="P:amino acid transmembrane transport"/>
    <property type="evidence" value="ECO:0007669"/>
    <property type="project" value="InterPro"/>
</dbReference>
<evidence type="ECO:0000313" key="12">
    <source>
        <dbReference type="EMBL" id="KOY61002.1"/>
    </source>
</evidence>
<feature type="transmembrane region" description="Helical" evidence="10">
    <location>
        <begin position="12"/>
        <end position="33"/>
    </location>
</feature>
<dbReference type="GO" id="GO:0005886">
    <property type="term" value="C:plasma membrane"/>
    <property type="evidence" value="ECO:0007669"/>
    <property type="project" value="UniProtKB-SubCell"/>
</dbReference>
<evidence type="ECO:0000313" key="11">
    <source>
        <dbReference type="EMBL" id="KAA1185278.1"/>
    </source>
</evidence>
<feature type="transmembrane region" description="Helical" evidence="10">
    <location>
        <begin position="195"/>
        <end position="212"/>
    </location>
</feature>
<proteinExistence type="inferred from homology"/>
<evidence type="ECO:0000313" key="14">
    <source>
        <dbReference type="Proteomes" id="UP000322184"/>
    </source>
</evidence>
<evidence type="ECO:0000256" key="1">
    <source>
        <dbReference type="ARBA" id="ARBA00004429"/>
    </source>
</evidence>
<reference evidence="12 13" key="1">
    <citation type="submission" date="2015-09" db="EMBL/GenBank/DDBJ databases">
        <title>Draft genome sequence and assembly of Photorhabdus sp. VMG, a bacterial symbiont associated with Heterorhabditis zealandica.</title>
        <authorList>
            <person name="Naidoo S."/>
            <person name="Featherston J."/>
            <person name="Mothupi B."/>
            <person name="Gray V.M."/>
        </authorList>
    </citation>
    <scope>NUCLEOTIDE SEQUENCE [LARGE SCALE GENOMIC DNA]</scope>
    <source>
        <strain evidence="12 13">VMG</strain>
    </source>
</reference>
<protein>
    <recommendedName>
        <fullName evidence="10">Aromatic amino acid permease</fullName>
    </recommendedName>
</protein>
<feature type="transmembrane region" description="Helical" evidence="10">
    <location>
        <begin position="156"/>
        <end position="175"/>
    </location>
</feature>
<dbReference type="AlphaFoldDB" id="A0A5B0WFH7"/>
<keyword evidence="5 10" id="KW-0997">Cell inner membrane</keyword>
<dbReference type="STRING" id="880156.AM629_16165"/>
<keyword evidence="7 10" id="KW-0029">Amino-acid transport</keyword>
<dbReference type="RefSeq" id="WP_054480284.1">
    <property type="nucleotide sequence ID" value="NZ_CAWMRL010000054.1"/>
</dbReference>
<dbReference type="NCBIfam" id="TIGR00837">
    <property type="entry name" value="araaP"/>
    <property type="match status" value="1"/>
</dbReference>
<keyword evidence="13" id="KW-1185">Reference proteome</keyword>
<dbReference type="OrthoDB" id="18749at2"/>
<sequence length="419" mass="45594">MSIETAQSLKRPSILGGTMIIAGTTVGAGMFSIPVVTSGVWFTGSIILLVYTWTCMYFSSLMILEANLNYPPGASFHTIAKDLLGKKWNTINGISITFVLYTLTYAYISAGGSIIALNFKNIVPISQANAGLIFAFIVAFIVWLSTKAVDRLSTILIGGMVITFFMSIGGMFTEVKSVILFNQGNAIPNDTAERYMPYALAALPYLLISFGYHGNIPSLVKYYNKDIKAVIRSLLFGALIALVIYILWQYVIQGNIPRETFKQIIADGGNIGDLLKQMDHTINSTTVTQFLTAFSYMALASSFLGVSLGLFDYMADLFNFKDNNTGRLKSALVTFVPPTALALPFPNGFLYAIGFAGLAATIWAVIIPALMARASRQRFPVASYRAPGGNFLIGFVILFGLINAIAHILASLDLLPVYR</sequence>
<feature type="transmembrane region" description="Helical" evidence="10">
    <location>
        <begin position="233"/>
        <end position="252"/>
    </location>
</feature>
<evidence type="ECO:0000256" key="2">
    <source>
        <dbReference type="ARBA" id="ARBA00005452"/>
    </source>
</evidence>
<feature type="transmembrane region" description="Helical" evidence="10">
    <location>
        <begin position="349"/>
        <end position="370"/>
    </location>
</feature>
<evidence type="ECO:0000256" key="6">
    <source>
        <dbReference type="ARBA" id="ARBA00022692"/>
    </source>
</evidence>
<dbReference type="InterPro" id="IPR018227">
    <property type="entry name" value="Amino_acid_transport_2"/>
</dbReference>
<keyword evidence="4 10" id="KW-1003">Cell membrane</keyword>
<reference evidence="11 14" key="2">
    <citation type="submission" date="2019-09" db="EMBL/GenBank/DDBJ databases">
        <title>Whole genome sequence of Photorhabdus heterorhabditis strain ETL (Enterobacteriales: Enterobacteriaceae) a bacterial symbiont of Heterorhabditis zealandica strain ETL (Rhabditida: Heterorhabditidae).</title>
        <authorList>
            <person name="Lulamba T.E."/>
            <person name="Serepa-Dlamini M.H."/>
        </authorList>
    </citation>
    <scope>NUCLEOTIDE SEQUENCE [LARGE SCALE GENOMIC DNA]</scope>
    <source>
        <strain evidence="11 14">ETL</strain>
    </source>
</reference>
<comment type="caution">
    <text evidence="11">The sequence shown here is derived from an EMBL/GenBank/DDBJ whole genome shotgun (WGS) entry which is preliminary data.</text>
</comment>
<dbReference type="NCBIfam" id="NF007789">
    <property type="entry name" value="PRK10483.1"/>
    <property type="match status" value="1"/>
</dbReference>
<feature type="transmembrane region" description="Helical" evidence="10">
    <location>
        <begin position="293"/>
        <end position="314"/>
    </location>
</feature>
<keyword evidence="9 10" id="KW-0472">Membrane</keyword>